<organism evidence="5 6">
    <name type="scientific">candidate division TA06 bacterium B3_TA06</name>
    <dbReference type="NCBI Taxonomy" id="2012487"/>
    <lineage>
        <taxon>Bacteria</taxon>
        <taxon>Bacteria division TA06</taxon>
    </lineage>
</organism>
<dbReference type="InterPro" id="IPR017871">
    <property type="entry name" value="ABC_transporter-like_CS"/>
</dbReference>
<keyword evidence="3 5" id="KW-0067">ATP-binding</keyword>
<sequence length="239" mass="26186">MAGKIRRPPGKKSKGPDVEPLIRLQGLSKTYDGGPVAVEALKEINLEIYEGGYVAIMGPSGSGKSTLMHILGCLDVPTYGEYFLKGQEISRYDSDQLARVRNREVGFVFQQYNLLPRLTAAQNVELPLLYSSVPIDPRKEIVAEMLAKVGLGDRGHHRPNELSGGESQRVAIARALANDPAILLADEPTGNLDTKTEEEIMALLDELNEQGRTVIVVTHDDTVAKHAKRTLHLLDGRIV</sequence>
<keyword evidence="1" id="KW-0813">Transport</keyword>
<dbReference type="PANTHER" id="PTHR24220:SF86">
    <property type="entry name" value="ABC TRANSPORTER ABCH.1"/>
    <property type="match status" value="1"/>
</dbReference>
<evidence type="ECO:0000256" key="2">
    <source>
        <dbReference type="ARBA" id="ARBA00022741"/>
    </source>
</evidence>
<reference evidence="5 6" key="1">
    <citation type="submission" date="2017-06" db="EMBL/GenBank/DDBJ databases">
        <title>Novel microbial phyla capable of carbon fixation and sulfur reduction in deep-sea sediments.</title>
        <authorList>
            <person name="Huang J."/>
            <person name="Baker B."/>
            <person name="Wang Y."/>
        </authorList>
    </citation>
    <scope>NUCLEOTIDE SEQUENCE [LARGE SCALE GENOMIC DNA]</scope>
    <source>
        <strain evidence="5">B3_TA06</strain>
    </source>
</reference>
<evidence type="ECO:0000259" key="4">
    <source>
        <dbReference type="PROSITE" id="PS50893"/>
    </source>
</evidence>
<dbReference type="GO" id="GO:0022857">
    <property type="term" value="F:transmembrane transporter activity"/>
    <property type="evidence" value="ECO:0007669"/>
    <property type="project" value="TreeGrafter"/>
</dbReference>
<keyword evidence="2" id="KW-0547">Nucleotide-binding</keyword>
<dbReference type="PROSITE" id="PS00211">
    <property type="entry name" value="ABC_TRANSPORTER_1"/>
    <property type="match status" value="1"/>
</dbReference>
<dbReference type="FunFam" id="3.40.50.300:FF:000032">
    <property type="entry name" value="Export ABC transporter ATP-binding protein"/>
    <property type="match status" value="1"/>
</dbReference>
<dbReference type="Pfam" id="PF00005">
    <property type="entry name" value="ABC_tran"/>
    <property type="match status" value="1"/>
</dbReference>
<dbReference type="EMBL" id="NJBO01000011">
    <property type="protein sequence ID" value="TKJ42042.1"/>
    <property type="molecule type" value="Genomic_DNA"/>
</dbReference>
<dbReference type="InterPro" id="IPR003439">
    <property type="entry name" value="ABC_transporter-like_ATP-bd"/>
</dbReference>
<dbReference type="Gene3D" id="3.40.50.300">
    <property type="entry name" value="P-loop containing nucleotide triphosphate hydrolases"/>
    <property type="match status" value="1"/>
</dbReference>
<dbReference type="AlphaFoldDB" id="A0A532V4I8"/>
<dbReference type="SMART" id="SM00382">
    <property type="entry name" value="AAA"/>
    <property type="match status" value="1"/>
</dbReference>
<dbReference type="GO" id="GO:0016887">
    <property type="term" value="F:ATP hydrolysis activity"/>
    <property type="evidence" value="ECO:0007669"/>
    <property type="project" value="InterPro"/>
</dbReference>
<dbReference type="GO" id="GO:0098796">
    <property type="term" value="C:membrane protein complex"/>
    <property type="evidence" value="ECO:0007669"/>
    <property type="project" value="UniProtKB-ARBA"/>
</dbReference>
<dbReference type="GO" id="GO:0005524">
    <property type="term" value="F:ATP binding"/>
    <property type="evidence" value="ECO:0007669"/>
    <property type="project" value="UniProtKB-KW"/>
</dbReference>
<evidence type="ECO:0000256" key="3">
    <source>
        <dbReference type="ARBA" id="ARBA00022840"/>
    </source>
</evidence>
<dbReference type="PROSITE" id="PS50893">
    <property type="entry name" value="ABC_TRANSPORTER_2"/>
    <property type="match status" value="1"/>
</dbReference>
<dbReference type="Proteomes" id="UP000317778">
    <property type="component" value="Unassembled WGS sequence"/>
</dbReference>
<dbReference type="InterPro" id="IPR027417">
    <property type="entry name" value="P-loop_NTPase"/>
</dbReference>
<evidence type="ECO:0000256" key="1">
    <source>
        <dbReference type="ARBA" id="ARBA00022448"/>
    </source>
</evidence>
<dbReference type="InterPro" id="IPR017911">
    <property type="entry name" value="MacB-like_ATP-bd"/>
</dbReference>
<dbReference type="SUPFAM" id="SSF52540">
    <property type="entry name" value="P-loop containing nucleoside triphosphate hydrolases"/>
    <property type="match status" value="1"/>
</dbReference>
<gene>
    <name evidence="5" type="ORF">CEE36_07400</name>
</gene>
<evidence type="ECO:0000313" key="5">
    <source>
        <dbReference type="EMBL" id="TKJ42042.1"/>
    </source>
</evidence>
<comment type="caution">
    <text evidence="5">The sequence shown here is derived from an EMBL/GenBank/DDBJ whole genome shotgun (WGS) entry which is preliminary data.</text>
</comment>
<dbReference type="CDD" id="cd03255">
    <property type="entry name" value="ABC_MJ0796_LolCDE_FtsE"/>
    <property type="match status" value="1"/>
</dbReference>
<protein>
    <submittedName>
        <fullName evidence="5">Macrolide ABC transporter ATP-binding protein</fullName>
    </submittedName>
</protein>
<feature type="domain" description="ABC transporter" evidence="4">
    <location>
        <begin position="22"/>
        <end position="239"/>
    </location>
</feature>
<dbReference type="InterPro" id="IPR015854">
    <property type="entry name" value="ABC_transpr_LolD-like"/>
</dbReference>
<dbReference type="InterPro" id="IPR003593">
    <property type="entry name" value="AAA+_ATPase"/>
</dbReference>
<proteinExistence type="predicted"/>
<dbReference type="GO" id="GO:0005886">
    <property type="term" value="C:plasma membrane"/>
    <property type="evidence" value="ECO:0007669"/>
    <property type="project" value="TreeGrafter"/>
</dbReference>
<dbReference type="PANTHER" id="PTHR24220">
    <property type="entry name" value="IMPORT ATP-BINDING PROTEIN"/>
    <property type="match status" value="1"/>
</dbReference>
<name>A0A532V4I8_UNCT6</name>
<evidence type="ECO:0000313" key="6">
    <source>
        <dbReference type="Proteomes" id="UP000317778"/>
    </source>
</evidence>
<accession>A0A532V4I8</accession>